<dbReference type="AlphaFoldDB" id="A0A0G1PL31"/>
<reference evidence="1 2" key="1">
    <citation type="journal article" date="2015" name="Nature">
        <title>rRNA introns, odd ribosomes, and small enigmatic genomes across a large radiation of phyla.</title>
        <authorList>
            <person name="Brown C.T."/>
            <person name="Hug L.A."/>
            <person name="Thomas B.C."/>
            <person name="Sharon I."/>
            <person name="Castelle C.J."/>
            <person name="Singh A."/>
            <person name="Wilkins M.J."/>
            <person name="Williams K.H."/>
            <person name="Banfield J.F."/>
        </authorList>
    </citation>
    <scope>NUCLEOTIDE SEQUENCE [LARGE SCALE GENOMIC DNA]</scope>
</reference>
<comment type="caution">
    <text evidence="1">The sequence shown here is derived from an EMBL/GenBank/DDBJ whole genome shotgun (WGS) entry which is preliminary data.</text>
</comment>
<evidence type="ECO:0000313" key="1">
    <source>
        <dbReference type="EMBL" id="KKU33402.1"/>
    </source>
</evidence>
<gene>
    <name evidence="1" type="ORF">UX47_C0004G0047</name>
</gene>
<proteinExistence type="predicted"/>
<sequence>MELQKCRAVIGVYRTNHPNWHQAQTDYAISTLGLSLDEYIGSVILMNYYFQSMGIISDFVVKVAGRLEKPPKLNKANFYKAVEIASKIAALGMNSEADLTSAIHKFKEVMRLE</sequence>
<protein>
    <submittedName>
        <fullName evidence="1">Uncharacterized protein</fullName>
    </submittedName>
</protein>
<dbReference type="Proteomes" id="UP000034794">
    <property type="component" value="Unassembled WGS sequence"/>
</dbReference>
<evidence type="ECO:0000313" key="2">
    <source>
        <dbReference type="Proteomes" id="UP000034794"/>
    </source>
</evidence>
<accession>A0A0G1PL31</accession>
<organism evidence="1 2">
    <name type="scientific">Candidatus Collierbacteria bacterium GW2011_GWA2_46_26</name>
    <dbReference type="NCBI Taxonomy" id="1618381"/>
    <lineage>
        <taxon>Bacteria</taxon>
        <taxon>Candidatus Collieribacteriota</taxon>
    </lineage>
</organism>
<dbReference type="EMBL" id="LCMI01000004">
    <property type="protein sequence ID" value="KKU33402.1"/>
    <property type="molecule type" value="Genomic_DNA"/>
</dbReference>
<name>A0A0G1PL31_9BACT</name>